<organism evidence="9 10">
    <name type="scientific">Neobacillus cucumis</name>
    <dbReference type="NCBI Taxonomy" id="1740721"/>
    <lineage>
        <taxon>Bacteria</taxon>
        <taxon>Bacillati</taxon>
        <taxon>Bacillota</taxon>
        <taxon>Bacilli</taxon>
        <taxon>Bacillales</taxon>
        <taxon>Bacillaceae</taxon>
        <taxon>Neobacillus</taxon>
    </lineage>
</organism>
<evidence type="ECO:0000256" key="8">
    <source>
        <dbReference type="RuleBase" id="RU363041"/>
    </source>
</evidence>
<proteinExistence type="inferred from homology"/>
<dbReference type="PANTHER" id="PTHR30269:SF23">
    <property type="entry name" value="MEMBRANE TRANSPORTER PROTEIN YDHB-RELATED"/>
    <property type="match status" value="1"/>
</dbReference>
<dbReference type="AlphaFoldDB" id="A0A2N5HSB9"/>
<evidence type="ECO:0000256" key="6">
    <source>
        <dbReference type="ARBA" id="ARBA00022989"/>
    </source>
</evidence>
<evidence type="ECO:0000313" key="10">
    <source>
        <dbReference type="Proteomes" id="UP000234950"/>
    </source>
</evidence>
<keyword evidence="5 8" id="KW-0812">Transmembrane</keyword>
<keyword evidence="3" id="KW-0813">Transport</keyword>
<feature type="transmembrane region" description="Helical" evidence="8">
    <location>
        <begin position="128"/>
        <end position="153"/>
    </location>
</feature>
<feature type="transmembrane region" description="Helical" evidence="8">
    <location>
        <begin position="12"/>
        <end position="32"/>
    </location>
</feature>
<dbReference type="InterPro" id="IPR052017">
    <property type="entry name" value="TSUP"/>
</dbReference>
<dbReference type="RefSeq" id="WP_101646435.1">
    <property type="nucleotide sequence ID" value="NZ_PGVE01000017.1"/>
</dbReference>
<evidence type="ECO:0000256" key="3">
    <source>
        <dbReference type="ARBA" id="ARBA00022448"/>
    </source>
</evidence>
<evidence type="ECO:0000313" key="9">
    <source>
        <dbReference type="EMBL" id="PLS08416.1"/>
    </source>
</evidence>
<comment type="similarity">
    <text evidence="2 8">Belongs to the 4-toluene sulfonate uptake permease (TSUP) (TC 2.A.102) family.</text>
</comment>
<evidence type="ECO:0000256" key="7">
    <source>
        <dbReference type="ARBA" id="ARBA00023136"/>
    </source>
</evidence>
<sequence length="244" mass="27442">MISIIVGCLIGVAKTAIATLGIFNVTLFVQVFPAKESVGMMLPMLIIGDLFAVIYYRRSVVWKHLFSLIPWVLGGLIIGFFVLWKVNSAQLTLLLGILILVLMVLQICKDFIHSKINDHFINSKWFTYLMGILAGFATMIGNVSGVIMSIYLISKGLPKKEFIGTGAWFYLFVNIIKVPFYIGLGMITVHSFLFNLWIIPFIFLGSYIGIKIVKFIPQNFFQRIILILGAVGAIKLILQNFFSF</sequence>
<comment type="caution">
    <text evidence="9">The sequence shown here is derived from an EMBL/GenBank/DDBJ whole genome shotgun (WGS) entry which is preliminary data.</text>
</comment>
<evidence type="ECO:0000256" key="5">
    <source>
        <dbReference type="ARBA" id="ARBA00022692"/>
    </source>
</evidence>
<protein>
    <recommendedName>
        <fullName evidence="8">Probable membrane transporter protein</fullName>
    </recommendedName>
</protein>
<keyword evidence="7 8" id="KW-0472">Membrane</keyword>
<dbReference type="OrthoDB" id="9801058at2"/>
<reference evidence="9 10" key="1">
    <citation type="submission" date="2017-11" db="EMBL/GenBank/DDBJ databases">
        <title>Comparitive Functional Genomics of Dry Heat Resistant strains isolated from the Viking Spacecraft.</title>
        <authorList>
            <person name="Seuylemezian A."/>
            <person name="Cooper K."/>
            <person name="Vaishampayan P."/>
        </authorList>
    </citation>
    <scope>NUCLEOTIDE SEQUENCE [LARGE SCALE GENOMIC DNA]</scope>
    <source>
        <strain evidence="9 10">V32-6</strain>
    </source>
</reference>
<keyword evidence="6 8" id="KW-1133">Transmembrane helix</keyword>
<evidence type="ECO:0000256" key="1">
    <source>
        <dbReference type="ARBA" id="ARBA00004651"/>
    </source>
</evidence>
<dbReference type="GO" id="GO:0005886">
    <property type="term" value="C:plasma membrane"/>
    <property type="evidence" value="ECO:0007669"/>
    <property type="project" value="UniProtKB-SubCell"/>
</dbReference>
<dbReference type="Proteomes" id="UP000234950">
    <property type="component" value="Unassembled WGS sequence"/>
</dbReference>
<feature type="transmembrane region" description="Helical" evidence="8">
    <location>
        <begin position="220"/>
        <end position="238"/>
    </location>
</feature>
<feature type="transmembrane region" description="Helical" evidence="8">
    <location>
        <begin position="65"/>
        <end position="84"/>
    </location>
</feature>
<feature type="transmembrane region" description="Helical" evidence="8">
    <location>
        <begin position="90"/>
        <end position="108"/>
    </location>
</feature>
<name>A0A2N5HSB9_9BACI</name>
<feature type="transmembrane region" description="Helical" evidence="8">
    <location>
        <begin position="165"/>
        <end position="184"/>
    </location>
</feature>
<dbReference type="Pfam" id="PF01925">
    <property type="entry name" value="TauE"/>
    <property type="match status" value="1"/>
</dbReference>
<keyword evidence="10" id="KW-1185">Reference proteome</keyword>
<dbReference type="EMBL" id="PGVE01000017">
    <property type="protein sequence ID" value="PLS08416.1"/>
    <property type="molecule type" value="Genomic_DNA"/>
</dbReference>
<keyword evidence="4 8" id="KW-1003">Cell membrane</keyword>
<evidence type="ECO:0000256" key="2">
    <source>
        <dbReference type="ARBA" id="ARBA00009142"/>
    </source>
</evidence>
<gene>
    <name evidence="9" type="ORF">CVD27_03135</name>
</gene>
<dbReference type="PANTHER" id="PTHR30269">
    <property type="entry name" value="TRANSMEMBRANE PROTEIN YFCA"/>
    <property type="match status" value="1"/>
</dbReference>
<feature type="transmembrane region" description="Helical" evidence="8">
    <location>
        <begin position="191"/>
        <end position="208"/>
    </location>
</feature>
<feature type="transmembrane region" description="Helical" evidence="8">
    <location>
        <begin position="38"/>
        <end position="56"/>
    </location>
</feature>
<comment type="subcellular location">
    <subcellularLocation>
        <location evidence="1 8">Cell membrane</location>
        <topology evidence="1 8">Multi-pass membrane protein</topology>
    </subcellularLocation>
</comment>
<evidence type="ECO:0000256" key="4">
    <source>
        <dbReference type="ARBA" id="ARBA00022475"/>
    </source>
</evidence>
<accession>A0A2N5HSB9</accession>
<dbReference type="InterPro" id="IPR002781">
    <property type="entry name" value="TM_pro_TauE-like"/>
</dbReference>